<dbReference type="OMA" id="TLWHPHE"/>
<dbReference type="SMART" id="SM00320">
    <property type="entry name" value="WD40"/>
    <property type="match status" value="6"/>
</dbReference>
<reference evidence="4 5" key="1">
    <citation type="journal article" date="2011" name="Genome Biol.">
        <title>Genome sequence of the insect pathogenic fungus Cordyceps militaris, a valued traditional Chinese medicine.</title>
        <authorList>
            <person name="Zheng P."/>
            <person name="Xia Y."/>
            <person name="Xiao G."/>
            <person name="Xiong C."/>
            <person name="Hu X."/>
            <person name="Zhang S."/>
            <person name="Zheng H."/>
            <person name="Huang Y."/>
            <person name="Zhou Y."/>
            <person name="Wang S."/>
            <person name="Zhao G.P."/>
            <person name="Liu X."/>
            <person name="St Leger R.J."/>
            <person name="Wang C."/>
        </authorList>
    </citation>
    <scope>NUCLEOTIDE SEQUENCE [LARGE SCALE GENOMIC DNA]</scope>
    <source>
        <strain evidence="4 5">CM01</strain>
    </source>
</reference>
<dbReference type="CDD" id="cd00200">
    <property type="entry name" value="WD40"/>
    <property type="match status" value="1"/>
</dbReference>
<accession>G3JIA3</accession>
<dbReference type="PANTHER" id="PTHR43979:SF1">
    <property type="entry name" value="PRE-MRNA-PROCESSING FACTOR 17"/>
    <property type="match status" value="1"/>
</dbReference>
<dbReference type="RefSeq" id="XP_006671217.1">
    <property type="nucleotide sequence ID" value="XM_006671154.1"/>
</dbReference>
<feature type="repeat" description="WD" evidence="1">
    <location>
        <begin position="387"/>
        <end position="428"/>
    </location>
</feature>
<dbReference type="InterPro" id="IPR001680">
    <property type="entry name" value="WD40_rpt"/>
</dbReference>
<dbReference type="FunFam" id="2.130.10.10:FF:000191">
    <property type="entry name" value="mRNA splicing factor"/>
    <property type="match status" value="1"/>
</dbReference>
<dbReference type="InterPro" id="IPR032847">
    <property type="entry name" value="PRPF17"/>
</dbReference>
<dbReference type="InParanoid" id="G3JIA3"/>
<keyword evidence="1" id="KW-0853">WD repeat</keyword>
<feature type="region of interest" description="Disordered" evidence="2">
    <location>
        <begin position="189"/>
        <end position="226"/>
    </location>
</feature>
<dbReference type="KEGG" id="cmt:CCM_06010"/>
<dbReference type="InterPro" id="IPR024977">
    <property type="entry name" value="Apc4-like_WD40_dom"/>
</dbReference>
<name>G3JIA3_CORMM</name>
<evidence type="ECO:0000256" key="2">
    <source>
        <dbReference type="SAM" id="MobiDB-lite"/>
    </source>
</evidence>
<dbReference type="EMBL" id="JH126402">
    <property type="protein sequence ID" value="EGX91853.1"/>
    <property type="molecule type" value="Genomic_DNA"/>
</dbReference>
<dbReference type="PROSITE" id="PS50294">
    <property type="entry name" value="WD_REPEATS_REGION"/>
    <property type="match status" value="3"/>
</dbReference>
<dbReference type="AlphaFoldDB" id="G3JIA3"/>
<dbReference type="PROSITE" id="PS50082">
    <property type="entry name" value="WD_REPEATS_2"/>
    <property type="match status" value="4"/>
</dbReference>
<gene>
    <name evidence="4" type="ORF">CCM_06010</name>
</gene>
<dbReference type="OrthoDB" id="10257301at2759"/>
<feature type="repeat" description="WD" evidence="1">
    <location>
        <begin position="607"/>
        <end position="640"/>
    </location>
</feature>
<feature type="domain" description="Anaphase-promoting complex subunit 4-like WD40" evidence="3">
    <location>
        <begin position="538"/>
        <end position="620"/>
    </location>
</feature>
<evidence type="ECO:0000256" key="1">
    <source>
        <dbReference type="PROSITE-ProRule" id="PRU00221"/>
    </source>
</evidence>
<dbReference type="STRING" id="983644.G3JIA3"/>
<sequence>MGLGYITWLWHRLSIGVYSRFCRVSVGSEGKLLGRALGGFSSTTVARDGFRVHIMGKKPHDSPKKVGHVIDRKLNFVNTYRSSFKPSSCTLFLAAWKVAVFPLAKSTMADFGEYPPNMAPQDALVVREQAGPDHAVVKYSAEDISRPKAGPVNPFKEVTTAVAKRKKVLTGTAEETFISEHTFRSKHRAIERRGGPEREYQTVAQRKQADAQVRASRESKGSATIAEGPGSYVGPWARYKQTEYEVVDENEPLASDEEYEIVEEEEQEDVVESGTVLKAPEVSIARRKVAEELGDETTTFNGTQEHDYQGRTYMHVPQDLDIDLRKEAGSTTNFIPKKQVHVWRDHGGAVTALRFIPASGHLLLSGGADTTVRIRDMYHDRELLRTYAGHSKAISSLSFNRDGTQFLSASYDRMMKLWDTETGACLGKFTTGKTPHVVEFNPDPTHSHEFLAGMSDKKIVQYDVRAPPTEIVQEYDHHLAAINTIVFVDQNRRFMTTSDDKSLRAWDYNIPVPIKYIAEPDMYPMTRAAAHPGGKYVAYQSSDNQILVFGATDKFRQNRKKSYRGHHNAGLGIDLDCSPDGQFLASGDSAGYVCFWDWKTCKMYHKIKAGHQAVTCVKWHPQETSKVVTAGLDGEIKYWD</sequence>
<dbReference type="HOGENOM" id="CLU_022571_2_1_1"/>
<evidence type="ECO:0000313" key="5">
    <source>
        <dbReference type="Proteomes" id="UP000001610"/>
    </source>
</evidence>
<keyword evidence="5" id="KW-1185">Reference proteome</keyword>
<dbReference type="Pfam" id="PF12894">
    <property type="entry name" value="ANAPC4_WD40"/>
    <property type="match status" value="1"/>
</dbReference>
<dbReference type="GO" id="GO:0000398">
    <property type="term" value="P:mRNA splicing, via spliceosome"/>
    <property type="evidence" value="ECO:0007669"/>
    <property type="project" value="InterPro"/>
</dbReference>
<dbReference type="GeneID" id="18168028"/>
<dbReference type="InterPro" id="IPR036322">
    <property type="entry name" value="WD40_repeat_dom_sf"/>
</dbReference>
<dbReference type="Proteomes" id="UP000001610">
    <property type="component" value="Unassembled WGS sequence"/>
</dbReference>
<protein>
    <submittedName>
        <fullName evidence="4">mRNA splicing factor (Prp17)</fullName>
    </submittedName>
</protein>
<feature type="repeat" description="WD" evidence="1">
    <location>
        <begin position="475"/>
        <end position="507"/>
    </location>
</feature>
<dbReference type="FunCoup" id="G3JIA3">
    <property type="interactions" value="801"/>
</dbReference>
<dbReference type="VEuPathDB" id="FungiDB:CCM_06010"/>
<organism evidence="4 5">
    <name type="scientific">Cordyceps militaris (strain CM01)</name>
    <name type="common">Caterpillar fungus</name>
    <dbReference type="NCBI Taxonomy" id="983644"/>
    <lineage>
        <taxon>Eukaryota</taxon>
        <taxon>Fungi</taxon>
        <taxon>Dikarya</taxon>
        <taxon>Ascomycota</taxon>
        <taxon>Pezizomycotina</taxon>
        <taxon>Sordariomycetes</taxon>
        <taxon>Hypocreomycetidae</taxon>
        <taxon>Hypocreales</taxon>
        <taxon>Cordycipitaceae</taxon>
        <taxon>Cordyceps</taxon>
    </lineage>
</organism>
<feature type="compositionally biased region" description="Basic and acidic residues" evidence="2">
    <location>
        <begin position="191"/>
        <end position="200"/>
    </location>
</feature>
<feature type="repeat" description="WD" evidence="1">
    <location>
        <begin position="343"/>
        <end position="385"/>
    </location>
</feature>
<dbReference type="PANTHER" id="PTHR43979">
    <property type="entry name" value="PRE-MRNA-PROCESSING FACTOR 17"/>
    <property type="match status" value="1"/>
</dbReference>
<dbReference type="GO" id="GO:0003729">
    <property type="term" value="F:mRNA binding"/>
    <property type="evidence" value="ECO:0007669"/>
    <property type="project" value="TreeGrafter"/>
</dbReference>
<evidence type="ECO:0000259" key="3">
    <source>
        <dbReference type="Pfam" id="PF12894"/>
    </source>
</evidence>
<evidence type="ECO:0000313" key="4">
    <source>
        <dbReference type="EMBL" id="EGX91853.1"/>
    </source>
</evidence>
<proteinExistence type="predicted"/>
<dbReference type="Gene3D" id="2.130.10.10">
    <property type="entry name" value="YVTN repeat-like/Quinoprotein amine dehydrogenase"/>
    <property type="match status" value="1"/>
</dbReference>
<dbReference type="GO" id="GO:0071013">
    <property type="term" value="C:catalytic step 2 spliceosome"/>
    <property type="evidence" value="ECO:0007669"/>
    <property type="project" value="InterPro"/>
</dbReference>
<dbReference type="eggNOG" id="KOG0282">
    <property type="taxonomic scope" value="Eukaryota"/>
</dbReference>
<dbReference type="Pfam" id="PF00400">
    <property type="entry name" value="WD40"/>
    <property type="match status" value="3"/>
</dbReference>
<dbReference type="SUPFAM" id="SSF50978">
    <property type="entry name" value="WD40 repeat-like"/>
    <property type="match status" value="1"/>
</dbReference>
<dbReference type="InterPro" id="IPR015943">
    <property type="entry name" value="WD40/YVTN_repeat-like_dom_sf"/>
</dbReference>